<proteinExistence type="inferred from homology"/>
<comment type="caution">
    <text evidence="5">The sequence shown here is derived from an EMBL/GenBank/DDBJ whole genome shotgun (WGS) entry which is preliminary data.</text>
</comment>
<dbReference type="NCBIfam" id="TIGR00350">
    <property type="entry name" value="lytR_cpsA_psr"/>
    <property type="match status" value="1"/>
</dbReference>
<evidence type="ECO:0000313" key="5">
    <source>
        <dbReference type="EMBL" id="GLW94323.1"/>
    </source>
</evidence>
<feature type="domain" description="Cell envelope-related transcriptional attenuator" evidence="4">
    <location>
        <begin position="170"/>
        <end position="313"/>
    </location>
</feature>
<gene>
    <name evidence="5" type="ORF">Aglo03_51390</name>
</gene>
<accession>A0A9W6VCT7</accession>
<feature type="region of interest" description="Disordered" evidence="2">
    <location>
        <begin position="1"/>
        <end position="92"/>
    </location>
</feature>
<keyword evidence="3" id="KW-0472">Membrane</keyword>
<evidence type="ECO:0000256" key="3">
    <source>
        <dbReference type="SAM" id="Phobius"/>
    </source>
</evidence>
<feature type="compositionally biased region" description="Low complexity" evidence="2">
    <location>
        <begin position="35"/>
        <end position="49"/>
    </location>
</feature>
<dbReference type="PANTHER" id="PTHR33392:SF6">
    <property type="entry name" value="POLYISOPRENYL-TEICHOIC ACID--PEPTIDOGLYCAN TEICHOIC ACID TRANSFERASE TAGU"/>
    <property type="match status" value="1"/>
</dbReference>
<dbReference type="Gene3D" id="3.40.630.190">
    <property type="entry name" value="LCP protein"/>
    <property type="match status" value="1"/>
</dbReference>
<sequence>MGPGQQPGRRYNPTRKMEQPGSDNRPPPYRPEPSVPQYQPTSYQPQQRQNRADRPQPPRQQPRAYQPEPPRTPPPGQPPGQKGFGGPPPRRRRRKGRIALIALAVVVALFAGLWVYLETALNRVEALTDYEGRPAAGAGTNWLIVGSDSREELSAEDEARLATGDAKGKRTDTIMLMHIPDNSTKPTLVSLLRDSLVDIPGKGQNKLNAAFAFGGAPLLAKTVELETGLRLDHYVEIGFGGFANVVDAVGGVEMCLPAPMEDPLAGINLPAGCQELDGANALGYVRTRKGPRADLDRVIRQREFIGALTDKATSLGTLVNPFRVIPLLSSAPAAVTIDEGDHLHNLPSLAFAMGAGDGLLTTTVPFGGSKSVKGVGSAIVWDEAKAGKLFTALRTDAEVPPDAIVAPPK</sequence>
<feature type="compositionally biased region" description="Pro residues" evidence="2">
    <location>
        <begin position="25"/>
        <end position="34"/>
    </location>
</feature>
<reference evidence="5" key="1">
    <citation type="submission" date="2023-02" db="EMBL/GenBank/DDBJ databases">
        <title>Actinokineospora globicatena NBRC 15670.</title>
        <authorList>
            <person name="Ichikawa N."/>
            <person name="Sato H."/>
            <person name="Tonouchi N."/>
        </authorList>
    </citation>
    <scope>NUCLEOTIDE SEQUENCE</scope>
    <source>
        <strain evidence="5">NBRC 15670</strain>
    </source>
</reference>
<feature type="compositionally biased region" description="Pro residues" evidence="2">
    <location>
        <begin position="67"/>
        <end position="78"/>
    </location>
</feature>
<dbReference type="Pfam" id="PF03816">
    <property type="entry name" value="LytR_cpsA_psr"/>
    <property type="match status" value="1"/>
</dbReference>
<dbReference type="SUPFAM" id="SSF81995">
    <property type="entry name" value="beta-sandwich domain of Sec23/24"/>
    <property type="match status" value="1"/>
</dbReference>
<dbReference type="AlphaFoldDB" id="A0A9W6VCT7"/>
<dbReference type="PANTHER" id="PTHR33392">
    <property type="entry name" value="POLYISOPRENYL-TEICHOIC ACID--PEPTIDOGLYCAN TEICHOIC ACID TRANSFERASE TAGU"/>
    <property type="match status" value="1"/>
</dbReference>
<evidence type="ECO:0000256" key="2">
    <source>
        <dbReference type="SAM" id="MobiDB-lite"/>
    </source>
</evidence>
<feature type="transmembrane region" description="Helical" evidence="3">
    <location>
        <begin position="98"/>
        <end position="117"/>
    </location>
</feature>
<evidence type="ECO:0000313" key="6">
    <source>
        <dbReference type="Proteomes" id="UP001165042"/>
    </source>
</evidence>
<organism evidence="5 6">
    <name type="scientific">Actinokineospora globicatena</name>
    <dbReference type="NCBI Taxonomy" id="103729"/>
    <lineage>
        <taxon>Bacteria</taxon>
        <taxon>Bacillati</taxon>
        <taxon>Actinomycetota</taxon>
        <taxon>Actinomycetes</taxon>
        <taxon>Pseudonocardiales</taxon>
        <taxon>Pseudonocardiaceae</taxon>
        <taxon>Actinokineospora</taxon>
    </lineage>
</organism>
<dbReference type="EMBL" id="BSSD01000008">
    <property type="protein sequence ID" value="GLW94323.1"/>
    <property type="molecule type" value="Genomic_DNA"/>
</dbReference>
<keyword evidence="3" id="KW-1133">Transmembrane helix</keyword>
<evidence type="ECO:0000259" key="4">
    <source>
        <dbReference type="Pfam" id="PF03816"/>
    </source>
</evidence>
<keyword evidence="6" id="KW-1185">Reference proteome</keyword>
<name>A0A9W6VCT7_9PSEU</name>
<evidence type="ECO:0000256" key="1">
    <source>
        <dbReference type="ARBA" id="ARBA00006068"/>
    </source>
</evidence>
<dbReference type="InterPro" id="IPR004474">
    <property type="entry name" value="LytR_CpsA_psr"/>
</dbReference>
<protein>
    <submittedName>
        <fullName evidence="5">LytTR family transcriptional regulator</fullName>
    </submittedName>
</protein>
<comment type="similarity">
    <text evidence="1">Belongs to the LytR/CpsA/Psr (LCP) family.</text>
</comment>
<keyword evidence="3" id="KW-0812">Transmembrane</keyword>
<dbReference type="InterPro" id="IPR050922">
    <property type="entry name" value="LytR/CpsA/Psr_CW_biosynth"/>
</dbReference>
<dbReference type="Proteomes" id="UP001165042">
    <property type="component" value="Unassembled WGS sequence"/>
</dbReference>